<dbReference type="eggNOG" id="ENOG5032WD1">
    <property type="taxonomic scope" value="Bacteria"/>
</dbReference>
<dbReference type="OrthoDB" id="1624559at2"/>
<dbReference type="SUPFAM" id="SSF63825">
    <property type="entry name" value="YWTD domain"/>
    <property type="match status" value="1"/>
</dbReference>
<dbReference type="KEGG" id="msch:N508_000822"/>
<dbReference type="EMBL" id="CP097562">
    <property type="protein sequence ID" value="USF23755.1"/>
    <property type="molecule type" value="Genomic_DNA"/>
</dbReference>
<gene>
    <name evidence="1" type="ORF">N508_000822</name>
</gene>
<accession>V2Q2M6</accession>
<reference evidence="1" key="2">
    <citation type="submission" date="2022-05" db="EMBL/GenBank/DDBJ databases">
        <authorList>
            <person name="Proctor A.L."/>
            <person name="Phillips G.J."/>
            <person name="Wannemuehler M.J."/>
        </authorList>
    </citation>
    <scope>NUCLEOTIDE SEQUENCE</scope>
    <source>
        <strain evidence="1">ASF457</strain>
    </source>
</reference>
<proteinExistence type="predicted"/>
<keyword evidence="2" id="KW-1185">Reference proteome</keyword>
<sequence>MKKSSYHSKNSVLKLYKPIGGMCNTISGEYIKDNQACSISGVIYNEDTNTFQGSPAYKSVSSFAGRKFARLFNVEYNGKNAVFATYAGGIANITENKYYQVETGITPTDIIYNQDGLYISSSSNVYHLNPNGELTKIAFSFAPFMWQRISARQSVDTLTNAAAYYGDKIYFSDSRGTGYMSIDGKNVKILNHEIKVIEFFPCSNTLYACDATDIYTISGDEFIHFLNFSHLGLKVRVCASTAYSLLILDYNTAYEIYEINTLTKAIKKYNVNALKGLGTYGIKYLRVIDNKFYLLVNETDALFSNNTASLYRLSFNGKEYNIAERLFENYTIKNFLQDVFYINSKLICYFGSINENSALNDTIELYECSREMLVYLDYSNSPANAAAAQKLSVKGNRLYCANNYGMYYVDILPSDENIPCLLVQNGRLIVPQNSNLYFSGAGDFYNWSWNTDSDAQFIEIGYKDGGRIIYTALVLDSIIVFKDNGSIYRLAGSYPYWTVSKLGEIDKLTTKAIVYGSEIIFGASFGIKKIGVTEYYGDFFLSDYQQYIHDKNISDVSLCSERNTIIFINNEYIFEYSSILKGFTVYKNNLTDKLMQIIEIYENNNTYSSYGLDINGRLYKADKNMRNSIDVKYKEIKNNQDILIKSITVFTPMLKTNKIFKLSINEYNNTFTLKADRIRHKYFILKRLNNLQIKLSHNGDFFIDNIFIEYSTIGE</sequence>
<reference evidence="1" key="1">
    <citation type="journal article" date="2014" name="Genome Announc.">
        <title>Draft genome sequences of the altered schaedler flora, a defined bacterial community from gnotobiotic mice.</title>
        <authorList>
            <person name="Wannemuehler M.J."/>
            <person name="Overstreet A.M."/>
            <person name="Ward D.V."/>
            <person name="Phillips G.J."/>
        </authorList>
    </citation>
    <scope>NUCLEOTIDE SEQUENCE</scope>
    <source>
        <strain evidence="1">ASF457</strain>
    </source>
</reference>
<name>V2Q2M6_9BACT</name>
<evidence type="ECO:0000313" key="1">
    <source>
        <dbReference type="EMBL" id="USF23755.1"/>
    </source>
</evidence>
<dbReference type="AlphaFoldDB" id="V2Q2M6"/>
<protein>
    <submittedName>
        <fullName evidence="1">Uncharacterized protein</fullName>
    </submittedName>
</protein>
<reference evidence="1" key="3">
    <citation type="submission" date="2022-06" db="EMBL/GenBank/DDBJ databases">
        <title>Resources to Facilitate Use of the Altered Schaedler Flora (ASF) Mouse Model to Study Microbiome Function.</title>
        <authorList>
            <person name="Proctor A."/>
            <person name="Parvinroo S."/>
            <person name="Richie T."/>
            <person name="Jia X."/>
            <person name="Lee S.T.M."/>
            <person name="Karp P.D."/>
            <person name="Paley S."/>
            <person name="Kostic A.D."/>
            <person name="Pierre J.F."/>
            <person name="Wannemuehler M.J."/>
            <person name="Phillips G.J."/>
        </authorList>
    </citation>
    <scope>NUCLEOTIDE SEQUENCE</scope>
    <source>
        <strain evidence="1">ASF457</strain>
    </source>
</reference>
<dbReference type="RefSeq" id="WP_023275127.1">
    <property type="nucleotide sequence ID" value="NZ_CP097562.1"/>
</dbReference>
<evidence type="ECO:0000313" key="2">
    <source>
        <dbReference type="Proteomes" id="UP000017429"/>
    </source>
</evidence>
<dbReference type="Proteomes" id="UP000017429">
    <property type="component" value="Chromosome"/>
</dbReference>
<organism evidence="1 2">
    <name type="scientific">Mucispirillum schaedleri ASF457</name>
    <dbReference type="NCBI Taxonomy" id="1379858"/>
    <lineage>
        <taxon>Bacteria</taxon>
        <taxon>Pseudomonadati</taxon>
        <taxon>Deferribacterota</taxon>
        <taxon>Deferribacteres</taxon>
        <taxon>Deferribacterales</taxon>
        <taxon>Mucispirillaceae</taxon>
        <taxon>Mucispirillum</taxon>
    </lineage>
</organism>